<keyword evidence="5" id="KW-0560">Oxidoreductase</keyword>
<reference evidence="9 10" key="2">
    <citation type="submission" date="2018-11" db="EMBL/GenBank/DDBJ databases">
        <authorList>
            <consortium name="Pathogen Informatics"/>
        </authorList>
    </citation>
    <scope>NUCLEOTIDE SEQUENCE [LARGE SCALE GENOMIC DNA]</scope>
</reference>
<evidence type="ECO:0000313" key="9">
    <source>
        <dbReference type="EMBL" id="VDK66156.1"/>
    </source>
</evidence>
<dbReference type="GO" id="GO:0005739">
    <property type="term" value="C:mitochondrion"/>
    <property type="evidence" value="ECO:0007669"/>
    <property type="project" value="TreeGrafter"/>
</dbReference>
<reference evidence="11" key="1">
    <citation type="submission" date="2017-02" db="UniProtKB">
        <authorList>
            <consortium name="WormBaseParasite"/>
        </authorList>
    </citation>
    <scope>IDENTIFICATION</scope>
</reference>
<keyword evidence="10" id="KW-1185">Reference proteome</keyword>
<protein>
    <recommendedName>
        <fullName evidence="3">3-hydroxyisobutyrate dehydrogenase</fullName>
        <ecNumber evidence="3">1.1.1.31</ecNumber>
    </recommendedName>
</protein>
<name>A0A0M3KEH6_ANISI</name>
<keyword evidence="6" id="KW-0520">NAD</keyword>
<gene>
    <name evidence="9" type="ORF">ASIM_LOCUS18774</name>
</gene>
<dbReference type="OrthoDB" id="435038at2759"/>
<comment type="similarity">
    <text evidence="2">Belongs to the HIBADH-related family. 3-hydroxyisobutyrate dehydrogenase subfamily.</text>
</comment>
<evidence type="ECO:0000256" key="5">
    <source>
        <dbReference type="ARBA" id="ARBA00023002"/>
    </source>
</evidence>
<dbReference type="Pfam" id="PF14833">
    <property type="entry name" value="NAD_binding_11"/>
    <property type="match status" value="1"/>
</dbReference>
<sequence length="106" mass="11496">MGLDAKKLASVINTSSGRCWSSDTYNPVPNVIDRVPSSNNYQGGFSCALIAKDLGIAENASSAYNASIPLGQMAHKIYDSLSQSSEFSKLDFGVIYQHIKNLSYQK</sequence>
<evidence type="ECO:0000256" key="3">
    <source>
        <dbReference type="ARBA" id="ARBA00012991"/>
    </source>
</evidence>
<dbReference type="SUPFAM" id="SSF48179">
    <property type="entry name" value="6-phosphogluconate dehydrogenase C-terminal domain-like"/>
    <property type="match status" value="1"/>
</dbReference>
<evidence type="ECO:0000256" key="6">
    <source>
        <dbReference type="ARBA" id="ARBA00023027"/>
    </source>
</evidence>
<dbReference type="GO" id="GO:0051287">
    <property type="term" value="F:NAD binding"/>
    <property type="evidence" value="ECO:0007669"/>
    <property type="project" value="InterPro"/>
</dbReference>
<evidence type="ECO:0000256" key="1">
    <source>
        <dbReference type="ARBA" id="ARBA00005109"/>
    </source>
</evidence>
<dbReference type="WBParaSite" id="ASIM_0001938301-mRNA-1">
    <property type="protein sequence ID" value="ASIM_0001938301-mRNA-1"/>
    <property type="gene ID" value="ASIM_0001938301"/>
</dbReference>
<evidence type="ECO:0000256" key="7">
    <source>
        <dbReference type="ARBA" id="ARBA00049197"/>
    </source>
</evidence>
<evidence type="ECO:0000256" key="2">
    <source>
        <dbReference type="ARBA" id="ARBA00006013"/>
    </source>
</evidence>
<dbReference type="InterPro" id="IPR008927">
    <property type="entry name" value="6-PGluconate_DH-like_C_sf"/>
</dbReference>
<evidence type="ECO:0000256" key="4">
    <source>
        <dbReference type="ARBA" id="ARBA00022456"/>
    </source>
</evidence>
<comment type="pathway">
    <text evidence="1">Amino-acid degradation; L-valine degradation.</text>
</comment>
<organism evidence="11">
    <name type="scientific">Anisakis simplex</name>
    <name type="common">Herring worm</name>
    <dbReference type="NCBI Taxonomy" id="6269"/>
    <lineage>
        <taxon>Eukaryota</taxon>
        <taxon>Metazoa</taxon>
        <taxon>Ecdysozoa</taxon>
        <taxon>Nematoda</taxon>
        <taxon>Chromadorea</taxon>
        <taxon>Rhabditida</taxon>
        <taxon>Spirurina</taxon>
        <taxon>Ascaridomorpha</taxon>
        <taxon>Ascaridoidea</taxon>
        <taxon>Anisakidae</taxon>
        <taxon>Anisakis</taxon>
        <taxon>Anisakis simplex complex</taxon>
    </lineage>
</organism>
<evidence type="ECO:0000313" key="11">
    <source>
        <dbReference type="WBParaSite" id="ASIM_0001938301-mRNA-1"/>
    </source>
</evidence>
<dbReference type="GO" id="GO:0006574">
    <property type="term" value="P:L-valine catabolic process"/>
    <property type="evidence" value="ECO:0007669"/>
    <property type="project" value="TreeGrafter"/>
</dbReference>
<dbReference type="GO" id="GO:0008442">
    <property type="term" value="F:3-hydroxyisobutyrate dehydrogenase activity"/>
    <property type="evidence" value="ECO:0007669"/>
    <property type="project" value="UniProtKB-EC"/>
</dbReference>
<dbReference type="Proteomes" id="UP000267096">
    <property type="component" value="Unassembled WGS sequence"/>
</dbReference>
<accession>A0A0M3KEH6</accession>
<dbReference type="PANTHER" id="PTHR22981:SF7">
    <property type="entry name" value="3-HYDROXYISOBUTYRATE DEHYDROGENASE, MITOCHONDRIAL"/>
    <property type="match status" value="1"/>
</dbReference>
<dbReference type="EMBL" id="UYRR01036069">
    <property type="protein sequence ID" value="VDK66156.1"/>
    <property type="molecule type" value="Genomic_DNA"/>
</dbReference>
<keyword evidence="4" id="KW-0101">Branched-chain amino acid catabolism</keyword>
<feature type="domain" description="3-hydroxyisobutyrate dehydrogenase-like NAD-binding" evidence="8">
    <location>
        <begin position="1"/>
        <end position="91"/>
    </location>
</feature>
<evidence type="ECO:0000313" key="10">
    <source>
        <dbReference type="Proteomes" id="UP000267096"/>
    </source>
</evidence>
<dbReference type="FunFam" id="1.10.1040.10:FF:000006">
    <property type="entry name" value="3-hydroxyisobutyrate dehydrogenase"/>
    <property type="match status" value="1"/>
</dbReference>
<dbReference type="InterPro" id="IPR029154">
    <property type="entry name" value="HIBADH-like_NADP-bd"/>
</dbReference>
<dbReference type="PANTHER" id="PTHR22981">
    <property type="entry name" value="3-HYDROXYISOBUTYRATE DEHYDROGENASE-RELATED"/>
    <property type="match status" value="1"/>
</dbReference>
<dbReference type="Gene3D" id="1.10.1040.10">
    <property type="entry name" value="N-(1-d-carboxylethyl)-l-norvaline Dehydrogenase, domain 2"/>
    <property type="match status" value="1"/>
</dbReference>
<dbReference type="AlphaFoldDB" id="A0A0M3KEH6"/>
<proteinExistence type="inferred from homology"/>
<comment type="catalytic activity">
    <reaction evidence="7">
        <text>3-hydroxy-2-methylpropanoate + NAD(+) = 2-methyl-3-oxopropanoate + NADH + H(+)</text>
        <dbReference type="Rhea" id="RHEA:17681"/>
        <dbReference type="ChEBI" id="CHEBI:11805"/>
        <dbReference type="ChEBI" id="CHEBI:15378"/>
        <dbReference type="ChEBI" id="CHEBI:57540"/>
        <dbReference type="ChEBI" id="CHEBI:57700"/>
        <dbReference type="ChEBI" id="CHEBI:57945"/>
        <dbReference type="EC" id="1.1.1.31"/>
    </reaction>
</comment>
<evidence type="ECO:0000259" key="8">
    <source>
        <dbReference type="Pfam" id="PF14833"/>
    </source>
</evidence>
<dbReference type="InterPro" id="IPR013328">
    <property type="entry name" value="6PGD_dom2"/>
</dbReference>
<dbReference type="EC" id="1.1.1.31" evidence="3"/>